<dbReference type="GeneID" id="81406085"/>
<dbReference type="Gene3D" id="3.40.50.300">
    <property type="entry name" value="P-loop containing nucleotide triphosphate hydrolases"/>
    <property type="match status" value="1"/>
</dbReference>
<name>A0A9W9GUB0_9EURO</name>
<feature type="domain" description="Nephrocystin 3-like N-terminal" evidence="3">
    <location>
        <begin position="298"/>
        <end position="474"/>
    </location>
</feature>
<keyword evidence="5" id="KW-1185">Reference proteome</keyword>
<evidence type="ECO:0000256" key="1">
    <source>
        <dbReference type="ARBA" id="ARBA00022737"/>
    </source>
</evidence>
<dbReference type="PANTHER" id="PTHR14485:SF2">
    <property type="entry name" value="FUNGAL STAND N-TERMINAL GOODBYE DOMAIN-CONTAINING PROTEIN"/>
    <property type="match status" value="1"/>
</dbReference>
<organism evidence="4 5">
    <name type="scientific">Penicillium bovifimosum</name>
    <dbReference type="NCBI Taxonomy" id="126998"/>
    <lineage>
        <taxon>Eukaryota</taxon>
        <taxon>Fungi</taxon>
        <taxon>Dikarya</taxon>
        <taxon>Ascomycota</taxon>
        <taxon>Pezizomycotina</taxon>
        <taxon>Eurotiomycetes</taxon>
        <taxon>Eurotiomycetidae</taxon>
        <taxon>Eurotiales</taxon>
        <taxon>Aspergillaceae</taxon>
        <taxon>Penicillium</taxon>
    </lineage>
</organism>
<evidence type="ECO:0000313" key="5">
    <source>
        <dbReference type="Proteomes" id="UP001149079"/>
    </source>
</evidence>
<dbReference type="AlphaFoldDB" id="A0A9W9GUB0"/>
<dbReference type="InterPro" id="IPR042621">
    <property type="entry name" value="TTC23/TTC23L"/>
</dbReference>
<dbReference type="EMBL" id="JAPQKL010000005">
    <property type="protein sequence ID" value="KAJ5130132.1"/>
    <property type="molecule type" value="Genomic_DNA"/>
</dbReference>
<accession>A0A9W9GUB0</accession>
<feature type="domain" description="Fungal STAND N-terminal Goodbye" evidence="2">
    <location>
        <begin position="20"/>
        <end position="135"/>
    </location>
</feature>
<dbReference type="PANTHER" id="PTHR14485">
    <property type="entry name" value="TETRATRICOPEPTIDE REPEAT PROTEIN 23"/>
    <property type="match status" value="1"/>
</dbReference>
<proteinExistence type="predicted"/>
<dbReference type="InterPro" id="IPR056884">
    <property type="entry name" value="NPHP3-like_N"/>
</dbReference>
<dbReference type="OrthoDB" id="2913095at2759"/>
<evidence type="ECO:0008006" key="6">
    <source>
        <dbReference type="Google" id="ProtNLM"/>
    </source>
</evidence>
<comment type="caution">
    <text evidence="4">The sequence shown here is derived from an EMBL/GenBank/DDBJ whole genome shotgun (WGS) entry which is preliminary data.</text>
</comment>
<dbReference type="Pfam" id="PF24883">
    <property type="entry name" value="NPHP3_N"/>
    <property type="match status" value="1"/>
</dbReference>
<evidence type="ECO:0000313" key="4">
    <source>
        <dbReference type="EMBL" id="KAJ5130132.1"/>
    </source>
</evidence>
<dbReference type="Proteomes" id="UP001149079">
    <property type="component" value="Unassembled WGS sequence"/>
</dbReference>
<reference evidence="4" key="2">
    <citation type="journal article" date="2023" name="IMA Fungus">
        <title>Comparative genomic study of the Penicillium genus elucidates a diverse pangenome and 15 lateral gene transfer events.</title>
        <authorList>
            <person name="Petersen C."/>
            <person name="Sorensen T."/>
            <person name="Nielsen M.R."/>
            <person name="Sondergaard T.E."/>
            <person name="Sorensen J.L."/>
            <person name="Fitzpatrick D.A."/>
            <person name="Frisvad J.C."/>
            <person name="Nielsen K.L."/>
        </authorList>
    </citation>
    <scope>NUCLEOTIDE SEQUENCE</scope>
    <source>
        <strain evidence="4">IBT 22155</strain>
    </source>
</reference>
<protein>
    <recommendedName>
        <fullName evidence="6">Fungal STAND N-terminal Goodbye domain-containing protein</fullName>
    </recommendedName>
</protein>
<gene>
    <name evidence="4" type="ORF">N7515_006171</name>
</gene>
<reference evidence="4" key="1">
    <citation type="submission" date="2022-11" db="EMBL/GenBank/DDBJ databases">
        <authorList>
            <person name="Petersen C."/>
        </authorList>
    </citation>
    <scope>NUCLEOTIDE SEQUENCE</scope>
    <source>
        <strain evidence="4">IBT 22155</strain>
    </source>
</reference>
<dbReference type="Pfam" id="PF17109">
    <property type="entry name" value="Goodbye"/>
    <property type="match status" value="1"/>
</dbReference>
<evidence type="ECO:0000259" key="3">
    <source>
        <dbReference type="Pfam" id="PF24883"/>
    </source>
</evidence>
<dbReference type="InterPro" id="IPR027417">
    <property type="entry name" value="P-loop_NTPase"/>
</dbReference>
<dbReference type="InterPro" id="IPR031350">
    <property type="entry name" value="Goodbye_dom"/>
</dbReference>
<keyword evidence="1" id="KW-0677">Repeat</keyword>
<dbReference type="RefSeq" id="XP_056520511.1">
    <property type="nucleotide sequence ID" value="XM_056666915.1"/>
</dbReference>
<sequence length="923" mass="104396">MTSEPKGISDPSPISVREIWEKTIVRFQQRTGERLDGVSRGPQDLRQLLDAHYATREDSKDVAKAKEVGFQIVSCIQLLGGIVSEGASMVFAPAGLCFNALSFLLEIPKKVHGFHSEIDAVFSEVGPALAQFRIYERMDESAQIDESLRLSIDQVMTSFVDLCADCINIHNEGRWKSFKRNTKRILLDDGSVQGDLAHFKKLTHDQLNLQATLTLEAAVETGQHVRFMKETTLEVNANTKAIKSDVSGLVEAEHKRKVDDERKRILATIRAKLGQKEDEIAAIHDARDRMWKRALKNSGKWLNQLDEYNHWMDRNSDADFLLMLTGEPGTGKSFLVSAIAQEIRSANIGTTAERSLIGYYHFSMVDRMDRDNDRQQLETAIKSICVQLAEQDLVYARRVSSALNDIGRSEKYFRDASCADLWATLGVGMPSKNTTHYILLDSFGTLSTGDRERLLRAIQPSDEGRSSHVRLLVSGEAGAFQKVQFLPSRTRTIDITKYNGGDIKTFIAEELKGAALFQGADEDSRRRRRMVEERLLTRSNHSYATIQQDLRKVKVIIASGGTEEELNQTLHESDTDPRELVRSDLKTMEAMLKPREIDEINEILIWAVAAGSFITLEELAAALFLRFNTVSLQPLDQKITGKYSKIFTLISPINGKSLALKEHVEDCVVVQRDRPRNSPDDPKITATISITNGDLQMVQRFFWDLNQYSFLGGFAFARMSEQANTVQRKIHVYKADAHLEIVKRAFAFFLKPVVGERGKAIGWYLMISLSSHLEVLSEVAGLDELLPADKHFIGSHVYSMFTDGDLIERNWELFRWGARRYCDIVHLETYWRWLDDPVAIATLGPRDKRWLAELKRDKDPNSGLLAPVMTMVARKWLRETEGDAVDAYTWIEAFLSLVSTRWTKSLSTPFSSTYISLSAGQQI</sequence>
<dbReference type="SUPFAM" id="SSF52540">
    <property type="entry name" value="P-loop containing nucleoside triphosphate hydrolases"/>
    <property type="match status" value="1"/>
</dbReference>
<evidence type="ECO:0000259" key="2">
    <source>
        <dbReference type="Pfam" id="PF17109"/>
    </source>
</evidence>